<dbReference type="InterPro" id="IPR010998">
    <property type="entry name" value="Integrase_recombinase_N"/>
</dbReference>
<evidence type="ECO:0000259" key="6">
    <source>
        <dbReference type="PROSITE" id="PS51898"/>
    </source>
</evidence>
<dbReference type="InterPro" id="IPR050090">
    <property type="entry name" value="Tyrosine_recombinase_XerCD"/>
</dbReference>
<dbReference type="InterPro" id="IPR011010">
    <property type="entry name" value="DNA_brk_join_enz"/>
</dbReference>
<evidence type="ECO:0000259" key="7">
    <source>
        <dbReference type="PROSITE" id="PS51900"/>
    </source>
</evidence>
<dbReference type="SUPFAM" id="SSF56349">
    <property type="entry name" value="DNA breaking-rejoining enzymes"/>
    <property type="match status" value="1"/>
</dbReference>
<evidence type="ECO:0000256" key="5">
    <source>
        <dbReference type="PROSITE-ProRule" id="PRU01248"/>
    </source>
</evidence>
<protein>
    <submittedName>
        <fullName evidence="8">Tyrosine-type recombinase/integrase</fullName>
    </submittedName>
</protein>
<dbReference type="Proteomes" id="UP001220456">
    <property type="component" value="Unassembled WGS sequence"/>
</dbReference>
<dbReference type="InterPro" id="IPR013762">
    <property type="entry name" value="Integrase-like_cat_sf"/>
</dbReference>
<sequence>MTTFSAVEVPLSTGERVYVVVDADFTVPEESRLYSLWLSQAGRSINTQRSYQTKLAVFLTWAASKSVDWRNLTLLDLIRYKLHLQTSAPGQRSRSGKTVNVYLVAVLQFLRFCVHEGLCDVDVDRRFFDQAGLRSANPEDGSGDPNRMPRLSRMLKSRELTKRPQPISADEELQLMACATNPRDALLVRLMLHSGLRVGEALGLRLEDLHFLPESIHAGCFERGPHVHIHPRINSNGALAKSSDTRSIPVTDEVTQAYAAYQDERYQLLGGISSDYVFVNLYSRNSPPDEPLRYASVHAMFRRWEGRTTVRVRPHQLRHTAATRWVRAGHPLDVVQELLGHKSLDSTQVYLHASAEEMRTAVESVTGGSSENNGS</sequence>
<dbReference type="Pfam" id="PF00589">
    <property type="entry name" value="Phage_integrase"/>
    <property type="match status" value="1"/>
</dbReference>
<keyword evidence="9" id="KW-1185">Reference proteome</keyword>
<dbReference type="RefSeq" id="WP_277359004.1">
    <property type="nucleotide sequence ID" value="NZ_JAROKN010000035.1"/>
</dbReference>
<evidence type="ECO:0000313" key="9">
    <source>
        <dbReference type="Proteomes" id="UP001220456"/>
    </source>
</evidence>
<dbReference type="PROSITE" id="PS51900">
    <property type="entry name" value="CB"/>
    <property type="match status" value="1"/>
</dbReference>
<dbReference type="InterPro" id="IPR002104">
    <property type="entry name" value="Integrase_catalytic"/>
</dbReference>
<comment type="similarity">
    <text evidence="1">Belongs to the 'phage' integrase family.</text>
</comment>
<evidence type="ECO:0000256" key="4">
    <source>
        <dbReference type="ARBA" id="ARBA00023172"/>
    </source>
</evidence>
<dbReference type="InterPro" id="IPR004107">
    <property type="entry name" value="Integrase_SAM-like_N"/>
</dbReference>
<evidence type="ECO:0000313" key="8">
    <source>
        <dbReference type="EMBL" id="MDF9278575.1"/>
    </source>
</evidence>
<keyword evidence="2" id="KW-0229">DNA integration</keyword>
<reference evidence="8 9" key="1">
    <citation type="journal article" date="2023" name="Int. J. Syst. Evol. Microbiol.">
        <title>Arthrobacter vasquezii sp. nov., isolated from a soil sample from Union Glacier, Antarctica.</title>
        <authorList>
            <person name="Valenzuela-Ibaceta F."/>
            <person name="Carrasco V."/>
            <person name="Lagos-Moraga S."/>
            <person name="Dietz-Vargas C."/>
            <person name="Navarro C.A."/>
            <person name="Perez-Donoso J.M."/>
        </authorList>
    </citation>
    <scope>NUCLEOTIDE SEQUENCE [LARGE SCALE GENOMIC DNA]</scope>
    <source>
        <strain evidence="8 9">EH-1B-1</strain>
    </source>
</reference>
<feature type="domain" description="Core-binding (CB)" evidence="7">
    <location>
        <begin position="28"/>
        <end position="114"/>
    </location>
</feature>
<dbReference type="Gene3D" id="1.10.150.130">
    <property type="match status" value="1"/>
</dbReference>
<organism evidence="8 9">
    <name type="scientific">Arthrobacter vasquezii</name>
    <dbReference type="NCBI Taxonomy" id="2977629"/>
    <lineage>
        <taxon>Bacteria</taxon>
        <taxon>Bacillati</taxon>
        <taxon>Actinomycetota</taxon>
        <taxon>Actinomycetes</taxon>
        <taxon>Micrococcales</taxon>
        <taxon>Micrococcaceae</taxon>
        <taxon>Arthrobacter</taxon>
    </lineage>
</organism>
<feature type="domain" description="Tyr recombinase" evidence="6">
    <location>
        <begin position="162"/>
        <end position="363"/>
    </location>
</feature>
<name>A0ABT6CWX7_9MICC</name>
<gene>
    <name evidence="8" type="ORF">P4U43_12340</name>
</gene>
<comment type="caution">
    <text evidence="8">The sequence shown here is derived from an EMBL/GenBank/DDBJ whole genome shotgun (WGS) entry which is preliminary data.</text>
</comment>
<evidence type="ECO:0000256" key="2">
    <source>
        <dbReference type="ARBA" id="ARBA00022908"/>
    </source>
</evidence>
<dbReference type="PANTHER" id="PTHR30349:SF41">
    <property type="entry name" value="INTEGRASE_RECOMBINASE PROTEIN MJ0367-RELATED"/>
    <property type="match status" value="1"/>
</dbReference>
<accession>A0ABT6CWX7</accession>
<evidence type="ECO:0000256" key="1">
    <source>
        <dbReference type="ARBA" id="ARBA00008857"/>
    </source>
</evidence>
<dbReference type="PANTHER" id="PTHR30349">
    <property type="entry name" value="PHAGE INTEGRASE-RELATED"/>
    <property type="match status" value="1"/>
</dbReference>
<dbReference type="Gene3D" id="1.10.443.10">
    <property type="entry name" value="Intergrase catalytic core"/>
    <property type="match status" value="1"/>
</dbReference>
<dbReference type="Pfam" id="PF02899">
    <property type="entry name" value="Phage_int_SAM_1"/>
    <property type="match status" value="1"/>
</dbReference>
<dbReference type="EMBL" id="JAROKN010000035">
    <property type="protein sequence ID" value="MDF9278575.1"/>
    <property type="molecule type" value="Genomic_DNA"/>
</dbReference>
<keyword evidence="3 5" id="KW-0238">DNA-binding</keyword>
<evidence type="ECO:0000256" key="3">
    <source>
        <dbReference type="ARBA" id="ARBA00023125"/>
    </source>
</evidence>
<dbReference type="PROSITE" id="PS51898">
    <property type="entry name" value="TYR_RECOMBINASE"/>
    <property type="match status" value="1"/>
</dbReference>
<keyword evidence="4" id="KW-0233">DNA recombination</keyword>
<dbReference type="InterPro" id="IPR044068">
    <property type="entry name" value="CB"/>
</dbReference>
<proteinExistence type="inferred from homology"/>